<evidence type="ECO:0000259" key="4">
    <source>
        <dbReference type="SMART" id="SM00534"/>
    </source>
</evidence>
<evidence type="ECO:0000256" key="2">
    <source>
        <dbReference type="ARBA" id="ARBA00022840"/>
    </source>
</evidence>
<dbReference type="SUPFAM" id="SSF52540">
    <property type="entry name" value="P-loop containing nucleoside triphosphate hydrolases"/>
    <property type="match status" value="1"/>
</dbReference>
<dbReference type="EMBL" id="BAABIQ010000007">
    <property type="protein sequence ID" value="GAA4786801.1"/>
    <property type="molecule type" value="Genomic_DNA"/>
</dbReference>
<organism evidence="5 6">
    <name type="scientific">Olivibacter ginsenosidimutans</name>
    <dbReference type="NCBI Taxonomy" id="1176537"/>
    <lineage>
        <taxon>Bacteria</taxon>
        <taxon>Pseudomonadati</taxon>
        <taxon>Bacteroidota</taxon>
        <taxon>Sphingobacteriia</taxon>
        <taxon>Sphingobacteriales</taxon>
        <taxon>Sphingobacteriaceae</taxon>
        <taxon>Olivibacter</taxon>
    </lineage>
</organism>
<dbReference type="RefSeq" id="WP_345231007.1">
    <property type="nucleotide sequence ID" value="NZ_BAABIQ010000007.1"/>
</dbReference>
<comment type="caution">
    <text evidence="5">The sequence shown here is derived from an EMBL/GenBank/DDBJ whole genome shotgun (WGS) entry which is preliminary data.</text>
</comment>
<sequence length="486" mass="56282">MEWNSILFKNKGLVTLPGLQPAFFVDLHLDQVVQTIVEGKEQYALIPYFYQPLIDRGTILYRQEIFAELEDRQLIAYIRQFAIGMEAVRQAIPMDGKYYYDYQKEWMVLDAVLIYGETIHLLSEQLLKHKLESTGLVSFRDSLIAYCHSEKFIYLYEEASQLQKELVAIRYILRIKGLTVQVLPDEEKEDYTAGIKEVVRRFSGDNVGDYHYHFPKTVDTNHVEAHILDGVASLYPEIFGRLKNFCQKNTDFLEQGVVVFDREIQFYMAYHEYKEMLKAHGLRCCIPDVTDLERDIYVYNSFDIALAANFVKEQRPIVCNDFLLKSNERIFVVTGPNQGGKTTFARTFGQLHYLACLGCPVPGRKARLFVFDRLFTHFEREENLKDQRSKLEDDLIRIHRMISEASAASIIILNEIFSSTALQDAVFLSKKIMEKIVELDAYGVWVTFIEEVVNFGPTCSVDGAMRNVCCRPRSGSKYLSRGIYTF</sequence>
<keyword evidence="6" id="KW-1185">Reference proteome</keyword>
<dbReference type="PANTHER" id="PTHR11361:SF34">
    <property type="entry name" value="DNA MISMATCH REPAIR PROTEIN MSH1, MITOCHONDRIAL"/>
    <property type="match status" value="1"/>
</dbReference>
<dbReference type="Gene3D" id="3.40.50.300">
    <property type="entry name" value="P-loop containing nucleotide triphosphate hydrolases"/>
    <property type="match status" value="1"/>
</dbReference>
<dbReference type="InterPro" id="IPR027417">
    <property type="entry name" value="P-loop_NTPase"/>
</dbReference>
<dbReference type="SMART" id="SM00534">
    <property type="entry name" value="MUTSac"/>
    <property type="match status" value="1"/>
</dbReference>
<keyword evidence="3" id="KW-0238">DNA-binding</keyword>
<keyword evidence="1" id="KW-0547">Nucleotide-binding</keyword>
<evidence type="ECO:0000256" key="1">
    <source>
        <dbReference type="ARBA" id="ARBA00022741"/>
    </source>
</evidence>
<dbReference type="PANTHER" id="PTHR11361">
    <property type="entry name" value="DNA MISMATCH REPAIR PROTEIN MUTS FAMILY MEMBER"/>
    <property type="match status" value="1"/>
</dbReference>
<dbReference type="InterPro" id="IPR000432">
    <property type="entry name" value="DNA_mismatch_repair_MutS_C"/>
</dbReference>
<evidence type="ECO:0000313" key="6">
    <source>
        <dbReference type="Proteomes" id="UP001501411"/>
    </source>
</evidence>
<protein>
    <submittedName>
        <fullName evidence="5">DNA mismatch repair protein MutS</fullName>
    </submittedName>
</protein>
<evidence type="ECO:0000256" key="3">
    <source>
        <dbReference type="ARBA" id="ARBA00023125"/>
    </source>
</evidence>
<reference evidence="6" key="1">
    <citation type="journal article" date="2019" name="Int. J. Syst. Evol. Microbiol.">
        <title>The Global Catalogue of Microorganisms (GCM) 10K type strain sequencing project: providing services to taxonomists for standard genome sequencing and annotation.</title>
        <authorList>
            <consortium name="The Broad Institute Genomics Platform"/>
            <consortium name="The Broad Institute Genome Sequencing Center for Infectious Disease"/>
            <person name="Wu L."/>
            <person name="Ma J."/>
        </authorList>
    </citation>
    <scope>NUCLEOTIDE SEQUENCE [LARGE SCALE GENOMIC DNA]</scope>
    <source>
        <strain evidence="6">JCM 18200</strain>
    </source>
</reference>
<name>A0ABP9AVC2_9SPHI</name>
<dbReference type="Pfam" id="PF00488">
    <property type="entry name" value="MutS_V"/>
    <property type="match status" value="1"/>
</dbReference>
<dbReference type="InterPro" id="IPR045076">
    <property type="entry name" value="MutS"/>
</dbReference>
<proteinExistence type="predicted"/>
<dbReference type="Proteomes" id="UP001501411">
    <property type="component" value="Unassembled WGS sequence"/>
</dbReference>
<keyword evidence="2" id="KW-0067">ATP-binding</keyword>
<accession>A0ABP9AVC2</accession>
<gene>
    <name evidence="5" type="ORF">GCM10023231_13610</name>
</gene>
<evidence type="ECO:0000313" key="5">
    <source>
        <dbReference type="EMBL" id="GAA4786801.1"/>
    </source>
</evidence>
<feature type="domain" description="DNA mismatch repair proteins mutS family" evidence="4">
    <location>
        <begin position="328"/>
        <end position="480"/>
    </location>
</feature>